<comment type="PTM">
    <text evidence="9">Cleaved by prepilin peptidase.</text>
</comment>
<evidence type="ECO:0000256" key="7">
    <source>
        <dbReference type="ARBA" id="ARBA00022989"/>
    </source>
</evidence>
<dbReference type="Pfam" id="PF07963">
    <property type="entry name" value="N_methyl"/>
    <property type="match status" value="1"/>
</dbReference>
<evidence type="ECO:0000313" key="11">
    <source>
        <dbReference type="Proteomes" id="UP001184150"/>
    </source>
</evidence>
<keyword evidence="4 9" id="KW-0488">Methylation</keyword>
<evidence type="ECO:0000256" key="2">
    <source>
        <dbReference type="ARBA" id="ARBA00008358"/>
    </source>
</evidence>
<keyword evidence="8 9" id="KW-0472">Membrane</keyword>
<evidence type="ECO:0000256" key="6">
    <source>
        <dbReference type="ARBA" id="ARBA00022692"/>
    </source>
</evidence>
<evidence type="ECO:0000256" key="8">
    <source>
        <dbReference type="ARBA" id="ARBA00023136"/>
    </source>
</evidence>
<reference evidence="10 11" key="1">
    <citation type="submission" date="2023-07" db="EMBL/GenBank/DDBJ databases">
        <title>Sorghum-associated microbial communities from plants grown in Nebraska, USA.</title>
        <authorList>
            <person name="Schachtman D."/>
        </authorList>
    </citation>
    <scope>NUCLEOTIDE SEQUENCE [LARGE SCALE GENOMIC DNA]</scope>
    <source>
        <strain evidence="10 11">DS1027</strain>
    </source>
</reference>
<comment type="caution">
    <text evidence="10">The sequence shown here is derived from an EMBL/GenBank/DDBJ whole genome shotgun (WGS) entry which is preliminary data.</text>
</comment>
<dbReference type="RefSeq" id="WP_169042079.1">
    <property type="nucleotide sequence ID" value="NZ_JAVDRD010000006.1"/>
</dbReference>
<dbReference type="InterPro" id="IPR010052">
    <property type="entry name" value="T2SS_protein-GspI"/>
</dbReference>
<comment type="subcellular location">
    <subcellularLocation>
        <location evidence="1 9">Cell inner membrane</location>
        <topology evidence="1 9">Single-pass membrane protein</topology>
    </subcellularLocation>
</comment>
<feature type="transmembrane region" description="Helical" evidence="9">
    <location>
        <begin position="14"/>
        <end position="36"/>
    </location>
</feature>
<comment type="similarity">
    <text evidence="2 9">Belongs to the GSP I family.</text>
</comment>
<keyword evidence="6 9" id="KW-0812">Transmembrane</keyword>
<name>A0ABU1MNL7_9SPHN</name>
<sequence>MTALHAQAVPPSEAGFSLLEVMVALAVFAIAALALLRLEAASLAGSATLDRRFLREVEAGNQATQWRADAGGGAPGIAGGIVINGGRRLAWQRVVRRDGAVLVAQISVRALDAPQEVAVARAVRAAP</sequence>
<comment type="function">
    <text evidence="9">Component of the type II secretion system required for the energy-dependent secretion of extracellular factors such as proteases and toxins from the periplasm.</text>
</comment>
<evidence type="ECO:0000256" key="1">
    <source>
        <dbReference type="ARBA" id="ARBA00004377"/>
    </source>
</evidence>
<dbReference type="PANTHER" id="PTHR38779">
    <property type="entry name" value="TYPE II SECRETION SYSTEM PROTEIN I-RELATED"/>
    <property type="match status" value="1"/>
</dbReference>
<dbReference type="InterPro" id="IPR012902">
    <property type="entry name" value="N_methyl_site"/>
</dbReference>
<organism evidence="10 11">
    <name type="scientific">Novosphingobium capsulatum</name>
    <dbReference type="NCBI Taxonomy" id="13688"/>
    <lineage>
        <taxon>Bacteria</taxon>
        <taxon>Pseudomonadati</taxon>
        <taxon>Pseudomonadota</taxon>
        <taxon>Alphaproteobacteria</taxon>
        <taxon>Sphingomonadales</taxon>
        <taxon>Sphingomonadaceae</taxon>
        <taxon>Novosphingobium</taxon>
    </lineage>
</organism>
<keyword evidence="3" id="KW-1003">Cell membrane</keyword>
<keyword evidence="7 9" id="KW-1133">Transmembrane helix</keyword>
<comment type="subunit">
    <text evidence="9">Type II secretion is composed of four main components: the outer membrane complex, the inner membrane complex, the cytoplasmic secretion ATPase and the periplasm-spanning pseudopilus.</text>
</comment>
<dbReference type="EMBL" id="JAVDRD010000006">
    <property type="protein sequence ID" value="MDR6511804.1"/>
    <property type="molecule type" value="Genomic_DNA"/>
</dbReference>
<dbReference type="PANTHER" id="PTHR38779:SF2">
    <property type="entry name" value="TYPE II SECRETION SYSTEM PROTEIN I-RELATED"/>
    <property type="match status" value="1"/>
</dbReference>
<keyword evidence="11" id="KW-1185">Reference proteome</keyword>
<evidence type="ECO:0000256" key="5">
    <source>
        <dbReference type="ARBA" id="ARBA00022519"/>
    </source>
</evidence>
<dbReference type="Proteomes" id="UP001184150">
    <property type="component" value="Unassembled WGS sequence"/>
</dbReference>
<proteinExistence type="inferred from homology"/>
<dbReference type="NCBIfam" id="TIGR02532">
    <property type="entry name" value="IV_pilin_GFxxxE"/>
    <property type="match status" value="1"/>
</dbReference>
<evidence type="ECO:0000256" key="4">
    <source>
        <dbReference type="ARBA" id="ARBA00022481"/>
    </source>
</evidence>
<evidence type="ECO:0000256" key="3">
    <source>
        <dbReference type="ARBA" id="ARBA00022475"/>
    </source>
</evidence>
<dbReference type="PROSITE" id="PS00409">
    <property type="entry name" value="PROKAR_NTER_METHYL"/>
    <property type="match status" value="1"/>
</dbReference>
<keyword evidence="5 9" id="KW-0997">Cell inner membrane</keyword>
<dbReference type="NCBIfam" id="TIGR01707">
    <property type="entry name" value="gspI"/>
    <property type="match status" value="1"/>
</dbReference>
<gene>
    <name evidence="10" type="ORF">J2792_002680</name>
</gene>
<accession>A0ABU1MNL7</accession>
<evidence type="ECO:0000313" key="10">
    <source>
        <dbReference type="EMBL" id="MDR6511804.1"/>
    </source>
</evidence>
<protein>
    <recommendedName>
        <fullName evidence="9">Type II secretion system protein I</fullName>
        <shortName evidence="9">T2SS minor pseudopilin I</shortName>
    </recommendedName>
</protein>
<evidence type="ECO:0000256" key="9">
    <source>
        <dbReference type="RuleBase" id="RU368030"/>
    </source>
</evidence>